<gene>
    <name evidence="1" type="ORF">BCAMP_05439</name>
</gene>
<protein>
    <submittedName>
        <fullName evidence="1">Uncharacterized protein</fullName>
    </submittedName>
</protein>
<dbReference type="RefSeq" id="WP_051456898.1">
    <property type="nucleotide sequence ID" value="NZ_AODH01000019.1"/>
</dbReference>
<name>W7CX88_9LIST</name>
<organism evidence="1 2">
    <name type="scientific">Brochothrix campestris FSL F6-1037</name>
    <dbReference type="NCBI Taxonomy" id="1265861"/>
    <lineage>
        <taxon>Bacteria</taxon>
        <taxon>Bacillati</taxon>
        <taxon>Bacillota</taxon>
        <taxon>Bacilli</taxon>
        <taxon>Bacillales</taxon>
        <taxon>Listeriaceae</taxon>
        <taxon>Brochothrix</taxon>
    </lineage>
</organism>
<keyword evidence="2" id="KW-1185">Reference proteome</keyword>
<dbReference type="PATRIC" id="fig|1265861.3.peg.1076"/>
<comment type="caution">
    <text evidence="1">The sequence shown here is derived from an EMBL/GenBank/DDBJ whole genome shotgun (WGS) entry which is preliminary data.</text>
</comment>
<evidence type="ECO:0000313" key="1">
    <source>
        <dbReference type="EMBL" id="EUJ40371.1"/>
    </source>
</evidence>
<sequence>MAKRERSSEGKIVIYLDTVTNSVISKGISLTDFMHGIGNKRLPSALLLLNSKFDVANLNPHTKFSFIDEGEKTKALAIALEKQTTAFSWLDFEEEEMLNQLTGQEIAEILYLGHRGTHLRSPFYYKLQNEYVYLTLDEGERNKVYYRDITRFYEMLAAVITMRVNAVQHKKSLFGKIRPTRANKLPVGLIRTLRPLLKEGCVFDFGLSERTKTEVRIPIIIKNSDDDSASIFDEEMTEVNIEKWLTYSLKNDEWSLK</sequence>
<dbReference type="STRING" id="1265861.BCAMP_05439"/>
<dbReference type="EMBL" id="AODH01000019">
    <property type="protein sequence ID" value="EUJ40371.1"/>
    <property type="molecule type" value="Genomic_DNA"/>
</dbReference>
<reference evidence="1 2" key="1">
    <citation type="submission" date="2012-12" db="EMBL/GenBank/DDBJ databases">
        <title>Novel taxa of Listeriaceae from agricultural environments in the United States.</title>
        <authorList>
            <person name="den Bakker H.C."/>
            <person name="Allred A."/>
            <person name="Warchocki S."/>
            <person name="Wright E.M."/>
            <person name="Burrell A."/>
            <person name="Nightingale K.K."/>
            <person name="Kephart D."/>
            <person name="Wiedmann M."/>
        </authorList>
    </citation>
    <scope>NUCLEOTIDE SEQUENCE [LARGE SCALE GENOMIC DNA]</scope>
    <source>
        <strain evidence="1 2">FSL F6-1037</strain>
    </source>
</reference>
<accession>W7CX88</accession>
<evidence type="ECO:0000313" key="2">
    <source>
        <dbReference type="Proteomes" id="UP000019243"/>
    </source>
</evidence>
<dbReference type="OrthoDB" id="8704087at2"/>
<dbReference type="AlphaFoldDB" id="W7CX88"/>
<proteinExistence type="predicted"/>
<dbReference type="Proteomes" id="UP000019243">
    <property type="component" value="Unassembled WGS sequence"/>
</dbReference>